<feature type="transmembrane region" description="Helical" evidence="1">
    <location>
        <begin position="7"/>
        <end position="27"/>
    </location>
</feature>
<keyword evidence="3" id="KW-1185">Reference proteome</keyword>
<proteinExistence type="predicted"/>
<gene>
    <name evidence="2" type="ORF">V6M85_06375</name>
</gene>
<dbReference type="Proteomes" id="UP001432202">
    <property type="component" value="Chromosome"/>
</dbReference>
<evidence type="ECO:0000313" key="2">
    <source>
        <dbReference type="EMBL" id="WWQ61689.1"/>
    </source>
</evidence>
<dbReference type="GeneID" id="89336377"/>
<sequence>MKGQASVIAMLVVFFLLIATIGLLLYISTTYVSLQKEYLQVSQILANKAKESLLIGYSNSTLSIYNAGSVVTKIVAILLINKTNISIQPENITIDPNQNVIIKVKPASQYVIVTSYGNSYYIPSSEKVK</sequence>
<dbReference type="EMBL" id="CP146016">
    <property type="protein sequence ID" value="WWQ61689.1"/>
    <property type="molecule type" value="Genomic_DNA"/>
</dbReference>
<organism evidence="2 3">
    <name type="scientific">Sulfolobus tengchongensis</name>
    <dbReference type="NCBI Taxonomy" id="207809"/>
    <lineage>
        <taxon>Archaea</taxon>
        <taxon>Thermoproteota</taxon>
        <taxon>Thermoprotei</taxon>
        <taxon>Sulfolobales</taxon>
        <taxon>Sulfolobaceae</taxon>
        <taxon>Sulfolobus</taxon>
    </lineage>
</organism>
<keyword evidence="1" id="KW-0812">Transmembrane</keyword>
<keyword evidence="1" id="KW-0472">Membrane</keyword>
<keyword evidence="1" id="KW-1133">Transmembrane helix</keyword>
<evidence type="ECO:0000256" key="1">
    <source>
        <dbReference type="SAM" id="Phobius"/>
    </source>
</evidence>
<evidence type="ECO:0000313" key="3">
    <source>
        <dbReference type="Proteomes" id="UP001432202"/>
    </source>
</evidence>
<accession>A0AAX4L3X9</accession>
<reference evidence="2 3" key="1">
    <citation type="submission" date="2024-02" db="EMBL/GenBank/DDBJ databases">
        <title>STSV induces naive adaptation in Sulfolobus.</title>
        <authorList>
            <person name="Xiang X."/>
            <person name="Song M."/>
        </authorList>
    </citation>
    <scope>NUCLEOTIDE SEQUENCE [LARGE SCALE GENOMIC DNA]</scope>
    <source>
        <strain evidence="2 3">RT2</strain>
    </source>
</reference>
<protein>
    <submittedName>
        <fullName evidence="2">Uncharacterized protein</fullName>
    </submittedName>
</protein>
<dbReference type="AlphaFoldDB" id="A0AAX4L3X9"/>
<name>A0AAX4L3X9_9CREN</name>
<dbReference type="RefSeq" id="WP_338604410.1">
    <property type="nucleotide sequence ID" value="NZ_CP146016.1"/>
</dbReference>